<dbReference type="PANTHER" id="PTHR30273">
    <property type="entry name" value="PERIPLASMIC SIGNAL SENSOR AND SIGMA FACTOR ACTIVATOR FECR-RELATED"/>
    <property type="match status" value="1"/>
</dbReference>
<dbReference type="InterPro" id="IPR012373">
    <property type="entry name" value="Ferrdict_sens_TM"/>
</dbReference>
<dbReference type="Gene3D" id="3.55.50.30">
    <property type="match status" value="1"/>
</dbReference>
<keyword evidence="5" id="KW-1185">Reference proteome</keyword>
<dbReference type="Pfam" id="PF04773">
    <property type="entry name" value="FecR"/>
    <property type="match status" value="1"/>
</dbReference>
<evidence type="ECO:0000313" key="5">
    <source>
        <dbReference type="Proteomes" id="UP000679126"/>
    </source>
</evidence>
<evidence type="ECO:0000259" key="3">
    <source>
        <dbReference type="Pfam" id="PF16344"/>
    </source>
</evidence>
<organism evidence="4 5">
    <name type="scientific">Chitinophaga chungangae</name>
    <dbReference type="NCBI Taxonomy" id="2821488"/>
    <lineage>
        <taxon>Bacteria</taxon>
        <taxon>Pseudomonadati</taxon>
        <taxon>Bacteroidota</taxon>
        <taxon>Chitinophagia</taxon>
        <taxon>Chitinophagales</taxon>
        <taxon>Chitinophagaceae</taxon>
        <taxon>Chitinophaga</taxon>
    </lineage>
</organism>
<sequence>MQYSHQTAEELLLDTSFIHYCKGAPAADVQYWQELLEKLPGQRPEADRARELFRLMQGYPPVSLKAAALERLKESLDAQEVTRSIAPRVRRLPYRWIAAAGVAIIAASAFLLFEDTEKHITHYNTLAQTGTQDRKTFSLPDGSQVLLGTASTLQLSDAFGKKDRNVYLDGEAFFAVKSNTNLPFTVVTRKAATTVLGTEFKVRCYGEDAQVMLSSGKVRVEADAAAMELQPGEEAVVENGAPLKKNVFKKEDMQNWISRKVEFANADMDQITAILKEYYGVNVRLEKRPAGKVMFTGIFHDQQLNVVLDAISFTNNFTYRLDHNEVVIRF</sequence>
<dbReference type="PIRSF" id="PIRSF018266">
    <property type="entry name" value="FecR"/>
    <property type="match status" value="1"/>
</dbReference>
<dbReference type="Proteomes" id="UP000679126">
    <property type="component" value="Unassembled WGS sequence"/>
</dbReference>
<dbReference type="Gene3D" id="2.60.120.1440">
    <property type="match status" value="1"/>
</dbReference>
<dbReference type="Pfam" id="PF16344">
    <property type="entry name" value="FecR_C"/>
    <property type="match status" value="1"/>
</dbReference>
<evidence type="ECO:0000313" key="4">
    <source>
        <dbReference type="EMBL" id="MBO9153016.1"/>
    </source>
</evidence>
<evidence type="ECO:0000256" key="1">
    <source>
        <dbReference type="SAM" id="Phobius"/>
    </source>
</evidence>
<dbReference type="PANTHER" id="PTHR30273:SF2">
    <property type="entry name" value="PROTEIN FECR"/>
    <property type="match status" value="1"/>
</dbReference>
<keyword evidence="1" id="KW-1133">Transmembrane helix</keyword>
<feature type="transmembrane region" description="Helical" evidence="1">
    <location>
        <begin position="92"/>
        <end position="113"/>
    </location>
</feature>
<protein>
    <submittedName>
        <fullName evidence="4">FecR domain-containing protein</fullName>
    </submittedName>
</protein>
<keyword evidence="1" id="KW-0812">Transmembrane</keyword>
<evidence type="ECO:0000259" key="2">
    <source>
        <dbReference type="Pfam" id="PF04773"/>
    </source>
</evidence>
<dbReference type="InterPro" id="IPR032508">
    <property type="entry name" value="FecR_C"/>
</dbReference>
<gene>
    <name evidence="4" type="ORF">J7I43_12390</name>
</gene>
<dbReference type="InterPro" id="IPR006860">
    <property type="entry name" value="FecR"/>
</dbReference>
<feature type="domain" description="FecR protein" evidence="2">
    <location>
        <begin position="128"/>
        <end position="219"/>
    </location>
</feature>
<keyword evidence="1" id="KW-0472">Membrane</keyword>
<name>A0ABS3YEB6_9BACT</name>
<proteinExistence type="predicted"/>
<accession>A0ABS3YEB6</accession>
<dbReference type="EMBL" id="JAGHKP010000002">
    <property type="protein sequence ID" value="MBO9153016.1"/>
    <property type="molecule type" value="Genomic_DNA"/>
</dbReference>
<feature type="domain" description="Protein FecR C-terminal" evidence="3">
    <location>
        <begin position="262"/>
        <end position="328"/>
    </location>
</feature>
<reference evidence="5" key="1">
    <citation type="submission" date="2021-03" db="EMBL/GenBank/DDBJ databases">
        <title>Assistant Professor.</title>
        <authorList>
            <person name="Huq M.A."/>
        </authorList>
    </citation>
    <scope>NUCLEOTIDE SEQUENCE [LARGE SCALE GENOMIC DNA]</scope>
    <source>
        <strain evidence="5">MAH-28</strain>
    </source>
</reference>
<comment type="caution">
    <text evidence="4">The sequence shown here is derived from an EMBL/GenBank/DDBJ whole genome shotgun (WGS) entry which is preliminary data.</text>
</comment>